<dbReference type="GO" id="GO:0003735">
    <property type="term" value="F:structural constituent of ribosome"/>
    <property type="evidence" value="ECO:0007669"/>
    <property type="project" value="InterPro"/>
</dbReference>
<keyword evidence="6 7" id="KW-0687">Ribonucleoprotein</keyword>
<accession>X5HMA7</accession>
<feature type="domain" description="Small ribosomal subunit protein uS7" evidence="9">
    <location>
        <begin position="2"/>
        <end position="149"/>
    </location>
</feature>
<keyword evidence="5 7" id="KW-0689">Ribosomal protein</keyword>
<dbReference type="InterPro" id="IPR000235">
    <property type="entry name" value="Ribosomal_uS7"/>
</dbReference>
<evidence type="ECO:0000256" key="1">
    <source>
        <dbReference type="ARBA" id="ARBA00007151"/>
    </source>
</evidence>
<keyword evidence="2 7" id="KW-0820">tRNA-binding</keyword>
<reference evidence="10 11" key="1">
    <citation type="submission" date="2014-03" db="EMBL/GenBank/DDBJ databases">
        <title>Sequencing and Comparison of Genomes and Transcriptome Profiles of Human Ehrlichiosis Agents.</title>
        <authorList>
            <person name="Lin M."/>
            <person name="Daugherty S.C."/>
            <person name="Nagaraj S."/>
            <person name="Cheng Z."/>
            <person name="Xiong Q."/>
            <person name="Lin F.-Y."/>
            <person name="Sengamalay N."/>
            <person name="Ott S."/>
            <person name="Godinez A."/>
            <person name="Tallon L.J."/>
            <person name="Sadzewicz L."/>
            <person name="Fraser C.M."/>
            <person name="Dunning Hotopp J.C."/>
            <person name="Rikihisa Y."/>
        </authorList>
    </citation>
    <scope>NUCLEOTIDE SEQUENCE [LARGE SCALE GENOMIC DNA]</scope>
    <source>
        <strain evidence="10 11">Oregon</strain>
    </source>
</reference>
<dbReference type="Pfam" id="PF00177">
    <property type="entry name" value="Ribosomal_S7"/>
    <property type="match status" value="1"/>
</dbReference>
<dbReference type="EMBL" id="CP007481">
    <property type="protein sequence ID" value="AHX11585.1"/>
    <property type="molecule type" value="Genomic_DNA"/>
</dbReference>
<evidence type="ECO:0000256" key="3">
    <source>
        <dbReference type="ARBA" id="ARBA00022730"/>
    </source>
</evidence>
<comment type="subunit">
    <text evidence="7">Part of the 30S ribosomal subunit. Contacts proteins S9 and S11.</text>
</comment>
<evidence type="ECO:0000256" key="5">
    <source>
        <dbReference type="ARBA" id="ARBA00022980"/>
    </source>
</evidence>
<evidence type="ECO:0000256" key="6">
    <source>
        <dbReference type="ARBA" id="ARBA00023274"/>
    </source>
</evidence>
<dbReference type="SUPFAM" id="SSF47973">
    <property type="entry name" value="Ribosomal protein S7"/>
    <property type="match status" value="1"/>
</dbReference>
<dbReference type="GO" id="GO:0015935">
    <property type="term" value="C:small ribosomal subunit"/>
    <property type="evidence" value="ECO:0007669"/>
    <property type="project" value="InterPro"/>
</dbReference>
<evidence type="ECO:0000313" key="10">
    <source>
        <dbReference type="EMBL" id="AHX11585.1"/>
    </source>
</evidence>
<dbReference type="HOGENOM" id="CLU_072226_1_1_5"/>
<dbReference type="HAMAP" id="MF_00480_B">
    <property type="entry name" value="Ribosomal_uS7_B"/>
    <property type="match status" value="1"/>
</dbReference>
<evidence type="ECO:0000256" key="8">
    <source>
        <dbReference type="RuleBase" id="RU003619"/>
    </source>
</evidence>
<dbReference type="InterPro" id="IPR036823">
    <property type="entry name" value="Ribosomal_uS7_dom_sf"/>
</dbReference>
<dbReference type="Gene3D" id="1.10.455.10">
    <property type="entry name" value="Ribosomal protein S7 domain"/>
    <property type="match status" value="1"/>
</dbReference>
<evidence type="ECO:0000256" key="7">
    <source>
        <dbReference type="HAMAP-Rule" id="MF_00480"/>
    </source>
</evidence>
<dbReference type="InterPro" id="IPR023798">
    <property type="entry name" value="Ribosomal_uS7_dom"/>
</dbReference>
<dbReference type="CDD" id="cd14869">
    <property type="entry name" value="uS7_Bacteria"/>
    <property type="match status" value="1"/>
</dbReference>
<sequence length="173" mass="19408">MSRRNAAKKREIPADRKYNSQVVAKFMNYVMKRGKKSLAEKIVYGALERVERQLNVPAIEVLNDALANISPAVELRSFRAGGVNYRIPIPIKGERSRFIALGWIISEASKRKGMASEEKLALELLDVHASRGGAFRKFEENTKMAESGRAFSHFRFFNTGAKKSSNSNTSGNR</sequence>
<dbReference type="GO" id="GO:0000049">
    <property type="term" value="F:tRNA binding"/>
    <property type="evidence" value="ECO:0007669"/>
    <property type="project" value="UniProtKB-UniRule"/>
</dbReference>
<dbReference type="NCBIfam" id="TIGR01029">
    <property type="entry name" value="rpsG_bact"/>
    <property type="match status" value="1"/>
</dbReference>
<dbReference type="RefSeq" id="WP_038559821.1">
    <property type="nucleotide sequence ID" value="NZ_CP007481.1"/>
</dbReference>
<dbReference type="GO" id="GO:0019843">
    <property type="term" value="F:rRNA binding"/>
    <property type="evidence" value="ECO:0007669"/>
    <property type="project" value="UniProtKB-UniRule"/>
</dbReference>
<protein>
    <recommendedName>
        <fullName evidence="7">Small ribosomal subunit protein uS7</fullName>
    </recommendedName>
</protein>
<dbReference type="KEGG" id="nhm:NHE_0651"/>
<dbReference type="PANTHER" id="PTHR11205">
    <property type="entry name" value="RIBOSOMAL PROTEIN S7"/>
    <property type="match status" value="1"/>
</dbReference>
<dbReference type="PROSITE" id="PS00052">
    <property type="entry name" value="RIBOSOMAL_S7"/>
    <property type="match status" value="1"/>
</dbReference>
<organism evidence="10 11">
    <name type="scientific">Neorickettsia helminthoeca str. Oregon</name>
    <dbReference type="NCBI Taxonomy" id="1286528"/>
    <lineage>
        <taxon>Bacteria</taxon>
        <taxon>Pseudomonadati</taxon>
        <taxon>Pseudomonadota</taxon>
        <taxon>Alphaproteobacteria</taxon>
        <taxon>Rickettsiales</taxon>
        <taxon>Anaplasmataceae</taxon>
        <taxon>Neorickettsia</taxon>
    </lineage>
</organism>
<comment type="similarity">
    <text evidence="1 7 8">Belongs to the universal ribosomal protein uS7 family.</text>
</comment>
<name>X5HMA7_9RICK</name>
<keyword evidence="11" id="KW-1185">Reference proteome</keyword>
<keyword evidence="4 7" id="KW-0694">RNA-binding</keyword>
<dbReference type="InterPro" id="IPR005717">
    <property type="entry name" value="Ribosomal_uS7_bac/org-type"/>
</dbReference>
<evidence type="ECO:0000256" key="2">
    <source>
        <dbReference type="ARBA" id="ARBA00022555"/>
    </source>
</evidence>
<dbReference type="Proteomes" id="UP000023755">
    <property type="component" value="Chromosome"/>
</dbReference>
<dbReference type="STRING" id="1286528.NHE_0651"/>
<evidence type="ECO:0000256" key="4">
    <source>
        <dbReference type="ARBA" id="ARBA00022884"/>
    </source>
</evidence>
<comment type="function">
    <text evidence="7">One of the primary rRNA binding proteins, it binds directly to 16S rRNA where it nucleates assembly of the head domain of the 30S subunit. Is located at the subunit interface close to the decoding center, probably blocks exit of the E-site tRNA.</text>
</comment>
<proteinExistence type="inferred from homology"/>
<dbReference type="InterPro" id="IPR020606">
    <property type="entry name" value="Ribosomal_uS7_CS"/>
</dbReference>
<dbReference type="GO" id="GO:0006412">
    <property type="term" value="P:translation"/>
    <property type="evidence" value="ECO:0007669"/>
    <property type="project" value="UniProtKB-UniRule"/>
</dbReference>
<dbReference type="AlphaFoldDB" id="X5HMA7"/>
<evidence type="ECO:0000259" key="9">
    <source>
        <dbReference type="Pfam" id="PF00177"/>
    </source>
</evidence>
<gene>
    <name evidence="7 10" type="primary">rpsG</name>
    <name evidence="10" type="ORF">NHE_0651</name>
</gene>
<dbReference type="OrthoDB" id="9807653at2"/>
<keyword evidence="3 7" id="KW-0699">rRNA-binding</keyword>
<evidence type="ECO:0000313" key="11">
    <source>
        <dbReference type="Proteomes" id="UP000023755"/>
    </source>
</evidence>
<dbReference type="PIRSF" id="PIRSF002122">
    <property type="entry name" value="RPS7p_RPS7a_RPS5e_RPS7o"/>
    <property type="match status" value="1"/>
</dbReference>